<evidence type="ECO:0000313" key="6">
    <source>
        <dbReference type="Proteomes" id="UP000014760"/>
    </source>
</evidence>
<dbReference type="PANTHER" id="PTHR24171:SF10">
    <property type="entry name" value="ANKYRIN REPEAT DOMAIN-CONTAINING PROTEIN 29-LIKE"/>
    <property type="match status" value="1"/>
</dbReference>
<dbReference type="EMBL" id="KB305537">
    <property type="protein sequence ID" value="ELU00939.1"/>
    <property type="molecule type" value="Genomic_DNA"/>
</dbReference>
<dbReference type="AlphaFoldDB" id="R7U4T1"/>
<proteinExistence type="predicted"/>
<evidence type="ECO:0000256" key="2">
    <source>
        <dbReference type="ARBA" id="ARBA00023043"/>
    </source>
</evidence>
<dbReference type="InterPro" id="IPR002110">
    <property type="entry name" value="Ankyrin_rpt"/>
</dbReference>
<dbReference type="EMBL" id="AMQN01009487">
    <property type="status" value="NOT_ANNOTATED_CDS"/>
    <property type="molecule type" value="Genomic_DNA"/>
</dbReference>
<dbReference type="HOGENOM" id="CLU_000134_28_0_1"/>
<dbReference type="STRING" id="283909.R7U4T1"/>
<dbReference type="PROSITE" id="PS50088">
    <property type="entry name" value="ANK_REPEAT"/>
    <property type="match status" value="1"/>
</dbReference>
<dbReference type="Proteomes" id="UP000014760">
    <property type="component" value="Unassembled WGS sequence"/>
</dbReference>
<reference evidence="4 6" key="2">
    <citation type="journal article" date="2013" name="Nature">
        <title>Insights into bilaterian evolution from three spiralian genomes.</title>
        <authorList>
            <person name="Simakov O."/>
            <person name="Marletaz F."/>
            <person name="Cho S.J."/>
            <person name="Edsinger-Gonzales E."/>
            <person name="Havlak P."/>
            <person name="Hellsten U."/>
            <person name="Kuo D.H."/>
            <person name="Larsson T."/>
            <person name="Lv J."/>
            <person name="Arendt D."/>
            <person name="Savage R."/>
            <person name="Osoegawa K."/>
            <person name="de Jong P."/>
            <person name="Grimwood J."/>
            <person name="Chapman J.A."/>
            <person name="Shapiro H."/>
            <person name="Aerts A."/>
            <person name="Otillar R.P."/>
            <person name="Terry A.Y."/>
            <person name="Boore J.L."/>
            <person name="Grigoriev I.V."/>
            <person name="Lindberg D.R."/>
            <person name="Seaver E.C."/>
            <person name="Weisblat D.A."/>
            <person name="Putnam N.H."/>
            <person name="Rokhsar D.S."/>
        </authorList>
    </citation>
    <scope>NUCLEOTIDE SEQUENCE</scope>
    <source>
        <strain evidence="4 6">I ESC-2004</strain>
    </source>
</reference>
<evidence type="ECO:0000313" key="4">
    <source>
        <dbReference type="EMBL" id="ELU00939.1"/>
    </source>
</evidence>
<organism evidence="4">
    <name type="scientific">Capitella teleta</name>
    <name type="common">Polychaete worm</name>
    <dbReference type="NCBI Taxonomy" id="283909"/>
    <lineage>
        <taxon>Eukaryota</taxon>
        <taxon>Metazoa</taxon>
        <taxon>Spiralia</taxon>
        <taxon>Lophotrochozoa</taxon>
        <taxon>Annelida</taxon>
        <taxon>Polychaeta</taxon>
        <taxon>Sedentaria</taxon>
        <taxon>Scolecida</taxon>
        <taxon>Capitellidae</taxon>
        <taxon>Capitella</taxon>
    </lineage>
</organism>
<name>R7U4T1_CAPTE</name>
<keyword evidence="2 3" id="KW-0040">ANK repeat</keyword>
<dbReference type="Pfam" id="PF12796">
    <property type="entry name" value="Ank_2"/>
    <property type="match status" value="1"/>
</dbReference>
<dbReference type="Gene3D" id="1.25.40.20">
    <property type="entry name" value="Ankyrin repeat-containing domain"/>
    <property type="match status" value="1"/>
</dbReference>
<evidence type="ECO:0000313" key="5">
    <source>
        <dbReference type="EnsemblMetazoa" id="CapteP226430"/>
    </source>
</evidence>
<protein>
    <submittedName>
        <fullName evidence="4 5">Uncharacterized protein</fullName>
    </submittedName>
</protein>
<feature type="repeat" description="ANK" evidence="3">
    <location>
        <begin position="1"/>
        <end position="31"/>
    </location>
</feature>
<evidence type="ECO:0000256" key="3">
    <source>
        <dbReference type="PROSITE-ProRule" id="PRU00023"/>
    </source>
</evidence>
<dbReference type="OrthoDB" id="194358at2759"/>
<sequence>MTPLSISAFWGYANIARSLLENGANINTTNTGTKWTALHCAAFQGNGPVIMRLMMHNPDLTPRDNKSRTAADYASAMDSIWPLFADAGCTRTSKQRLIEMEIVQKAHLEPGSTPRDLAHFSRPGSSYAMRAQGPAYADPNMEVAAITGDVLAAMPEEPFMNDHPSLVTLNDVGY</sequence>
<gene>
    <name evidence="4" type="ORF">CAPTEDRAFT_226430</name>
</gene>
<dbReference type="PROSITE" id="PS50297">
    <property type="entry name" value="ANK_REP_REGION"/>
    <property type="match status" value="1"/>
</dbReference>
<keyword evidence="6" id="KW-1185">Reference proteome</keyword>
<accession>R7U4T1</accession>
<reference evidence="5" key="3">
    <citation type="submission" date="2015-06" db="UniProtKB">
        <authorList>
            <consortium name="EnsemblMetazoa"/>
        </authorList>
    </citation>
    <scope>IDENTIFICATION</scope>
</reference>
<evidence type="ECO:0000256" key="1">
    <source>
        <dbReference type="ARBA" id="ARBA00022737"/>
    </source>
</evidence>
<dbReference type="InterPro" id="IPR036770">
    <property type="entry name" value="Ankyrin_rpt-contain_sf"/>
</dbReference>
<dbReference type="EnsemblMetazoa" id="CapteT226430">
    <property type="protein sequence ID" value="CapteP226430"/>
    <property type="gene ID" value="CapteG226430"/>
</dbReference>
<dbReference type="OMA" id="FWGYSHI"/>
<keyword evidence="1" id="KW-0677">Repeat</keyword>
<reference evidence="6" key="1">
    <citation type="submission" date="2012-12" db="EMBL/GenBank/DDBJ databases">
        <authorList>
            <person name="Hellsten U."/>
            <person name="Grimwood J."/>
            <person name="Chapman J.A."/>
            <person name="Shapiro H."/>
            <person name="Aerts A."/>
            <person name="Otillar R.P."/>
            <person name="Terry A.Y."/>
            <person name="Boore J.L."/>
            <person name="Simakov O."/>
            <person name="Marletaz F."/>
            <person name="Cho S.-J."/>
            <person name="Edsinger-Gonzales E."/>
            <person name="Havlak P."/>
            <person name="Kuo D.-H."/>
            <person name="Larsson T."/>
            <person name="Lv J."/>
            <person name="Arendt D."/>
            <person name="Savage R."/>
            <person name="Osoegawa K."/>
            <person name="de Jong P."/>
            <person name="Lindberg D.R."/>
            <person name="Seaver E.C."/>
            <person name="Weisblat D.A."/>
            <person name="Putnam N.H."/>
            <person name="Grigoriev I.V."/>
            <person name="Rokhsar D.S."/>
        </authorList>
    </citation>
    <scope>NUCLEOTIDE SEQUENCE</scope>
    <source>
        <strain evidence="6">I ESC-2004</strain>
    </source>
</reference>
<dbReference type="SUPFAM" id="SSF48403">
    <property type="entry name" value="Ankyrin repeat"/>
    <property type="match status" value="1"/>
</dbReference>
<dbReference type="PANTHER" id="PTHR24171">
    <property type="entry name" value="ANKYRIN REPEAT DOMAIN-CONTAINING PROTEIN 39-RELATED"/>
    <property type="match status" value="1"/>
</dbReference>